<accession>A0ABU6BFZ0</accession>
<dbReference type="Proteomes" id="UP000029267">
    <property type="component" value="Unassembled WGS sequence"/>
</dbReference>
<comment type="caution">
    <text evidence="1">The sequence shown here is derived from an EMBL/GenBank/DDBJ whole genome shotgun (WGS) entry which is preliminary data.</text>
</comment>
<protein>
    <submittedName>
        <fullName evidence="1">Uncharacterized protein</fullName>
    </submittedName>
</protein>
<name>A0ABU6BFZ0_9BACL</name>
<proteinExistence type="predicted"/>
<gene>
    <name evidence="1" type="ORF">EP10_001576</name>
</gene>
<evidence type="ECO:0000313" key="1">
    <source>
        <dbReference type="EMBL" id="MEB3750735.1"/>
    </source>
</evidence>
<evidence type="ECO:0000313" key="2">
    <source>
        <dbReference type="Proteomes" id="UP000029267"/>
    </source>
</evidence>
<organism evidence="1 2">
    <name type="scientific">Geobacillus icigianus</name>
    <dbReference type="NCBI Taxonomy" id="1430331"/>
    <lineage>
        <taxon>Bacteria</taxon>
        <taxon>Bacillati</taxon>
        <taxon>Bacillota</taxon>
        <taxon>Bacilli</taxon>
        <taxon>Bacillales</taxon>
        <taxon>Anoxybacillaceae</taxon>
        <taxon>Geobacillus</taxon>
    </lineage>
</organism>
<sequence length="50" mass="5851">MVTGGQTVKTEFLILYVWGSLPVYDRNEHCWLKPTTVFELGNDMVKLYTR</sequence>
<dbReference type="EMBL" id="JPYA02000002">
    <property type="protein sequence ID" value="MEB3750735.1"/>
    <property type="molecule type" value="Genomic_DNA"/>
</dbReference>
<reference evidence="1 2" key="1">
    <citation type="journal article" date="2014" name="Genome Announc.">
        <title>Draft Genome Sequence of Geobacillus icigianus Strain G1w1T Isolated from Hot Springs in the Valley of Geysers, Kamchatka (Russian Federation).</title>
        <authorList>
            <person name="Bryanskaya A.V."/>
            <person name="Rozanov A.S."/>
            <person name="Logacheva M.D."/>
            <person name="Kotenko A.V."/>
            <person name="Peltek S.E."/>
        </authorList>
    </citation>
    <scope>NUCLEOTIDE SEQUENCE [LARGE SCALE GENOMIC DNA]</scope>
    <source>
        <strain evidence="1 2">G1w1</strain>
    </source>
</reference>
<keyword evidence="2" id="KW-1185">Reference proteome</keyword>